<keyword evidence="6 10" id="KW-1133">Transmembrane helix</keyword>
<evidence type="ECO:0000313" key="11">
    <source>
        <dbReference type="EMBL" id="GIL96950.1"/>
    </source>
</evidence>
<accession>A0A8J4C4N8</accession>
<dbReference type="PROSITE" id="PS50929">
    <property type="entry name" value="ABC_TM1F"/>
    <property type="match status" value="1"/>
</dbReference>
<dbReference type="CDD" id="cd03253">
    <property type="entry name" value="ABCC_ATM1_transporter"/>
    <property type="match status" value="1"/>
</dbReference>
<feature type="transmembrane region" description="Helical" evidence="10">
    <location>
        <begin position="497"/>
        <end position="523"/>
    </location>
</feature>
<evidence type="ECO:0000256" key="1">
    <source>
        <dbReference type="ARBA" id="ARBA00004225"/>
    </source>
</evidence>
<dbReference type="SUPFAM" id="SSF90123">
    <property type="entry name" value="ABC transporter transmembrane region"/>
    <property type="match status" value="1"/>
</dbReference>
<feature type="transmembrane region" description="Helical" evidence="10">
    <location>
        <begin position="362"/>
        <end position="383"/>
    </location>
</feature>
<dbReference type="PROSITE" id="PS00211">
    <property type="entry name" value="ABC_TRANSPORTER_1"/>
    <property type="match status" value="1"/>
</dbReference>
<dbReference type="InterPro" id="IPR003439">
    <property type="entry name" value="ABC_transporter-like_ATP-bd"/>
</dbReference>
<keyword evidence="2" id="KW-0813">Transport</keyword>
<dbReference type="PROSITE" id="PS50893">
    <property type="entry name" value="ABC_TRANSPORTER_2"/>
    <property type="match status" value="1"/>
</dbReference>
<dbReference type="EMBL" id="BNCQ01000004">
    <property type="protein sequence ID" value="GIL96950.1"/>
    <property type="molecule type" value="Genomic_DNA"/>
</dbReference>
<feature type="transmembrane region" description="Helical" evidence="10">
    <location>
        <begin position="417"/>
        <end position="436"/>
    </location>
</feature>
<dbReference type="InterPro" id="IPR017871">
    <property type="entry name" value="ABC_transporter-like_CS"/>
</dbReference>
<keyword evidence="3 10" id="KW-0812">Transmembrane</keyword>
<keyword evidence="4" id="KW-0547">Nucleotide-binding</keyword>
<evidence type="ECO:0000313" key="12">
    <source>
        <dbReference type="Proteomes" id="UP000722791"/>
    </source>
</evidence>
<feature type="transmembrane region" description="Helical" evidence="10">
    <location>
        <begin position="529"/>
        <end position="551"/>
    </location>
</feature>
<evidence type="ECO:0000256" key="9">
    <source>
        <dbReference type="SAM" id="MobiDB-lite"/>
    </source>
</evidence>
<evidence type="ECO:0000256" key="10">
    <source>
        <dbReference type="SAM" id="Phobius"/>
    </source>
</evidence>
<dbReference type="Pfam" id="PF00664">
    <property type="entry name" value="ABC_membrane"/>
    <property type="match status" value="1"/>
</dbReference>
<feature type="region of interest" description="Disordered" evidence="9">
    <location>
        <begin position="253"/>
        <end position="315"/>
    </location>
</feature>
<dbReference type="AlphaFoldDB" id="A0A8J4C4N8"/>
<feature type="compositionally biased region" description="Low complexity" evidence="9">
    <location>
        <begin position="61"/>
        <end position="76"/>
    </location>
</feature>
<dbReference type="CDD" id="cd18582">
    <property type="entry name" value="ABC_6TM_ATM1_ABCB7"/>
    <property type="match status" value="1"/>
</dbReference>
<feature type="region of interest" description="Disordered" evidence="9">
    <location>
        <begin position="58"/>
        <end position="98"/>
    </location>
</feature>
<sequence length="990" mass="103648">MLTASRVAAVVGAGLRQSNLPAVLAQGVRQTAGSLNLAPAVPSVASLSLPEPGAVVGGQLPRPSCTPPWSSSSTVKSSRDWDDPSNSNFESNSSSVGSNAGMSNSGCCCSLCDCNSSSSSSVGVLQRPSLPTSDEGINAIAALMEPSTSHSRRASYSAVQAVYNCHHNKPYQNAHIYAQQQTHLQALGSTSRPVGPQTCLALWNPQQRPGGALGCLTSRRNSISAGLNLHPAHQGHMGGHPVHIFCQNLAHKAAPGTGTGPATPSAPTTSRHVTSPATSPPSRLEATHEHVNAGASAPLQPSPPPDTLGAASAMPAAKASGSISPQFTSLEEASERLSDAQILQRLMGYLWPQENPEFKRRVVAATFLLVAAKLLNINVPILLKLAVDALTSAVAASAAIPGAGVSTAAAAATAPTVMAYGMALGPITLLLGWGAARGGMALCNEMRNIVFAKVSQGTIRRVAREVFSHLHRLDLAFHLSKQTGSLARVVDRGTRGINFILSSMVFNVVPTVFEVTVVTAILTSKCGPALGFITMGTLAAYASFTLAITQWRTQFRRTMNRAESEAAGRAVDSLINYETVKYFNTEAHEAARYDESMASYESAAVKTQQSLSYLNLGQSAIFTAGMTAAMVLTGRQVLAGQASVGDLVMVNGLLFQLSMPLNFLGTVYRETRQSLQDMGAMFGLLQQHPAIKDAPDAQPLPPAAKGHDVSLEDVSFGYRTDDPILSGVTLHVPAGTSCAIVGASGSGKSTILRLLFRFYDAQSGSVRVGGRDVRQVTLNSLRAAIATVPQDMVLFNDTIYYNIAYGKLGATRAEVEAAAHMARVHNAILDMPDGYLTVVGERGLKLSGGEKQRVAIARAFLKAPQVLLFDEATSALDSKTETEILEALRLLAQGRTSIFVAHRLSTAAQCDQIVVLDDGRVVESGSHAELLARGGRYADLWSRQANVDDLGAAQSSQSAPSGWTGRGSGVGSDSKPNGAGGAMSEAAVAA</sequence>
<evidence type="ECO:0000256" key="8">
    <source>
        <dbReference type="ARBA" id="ARBA00024363"/>
    </source>
</evidence>
<reference evidence="11" key="1">
    <citation type="journal article" date="2021" name="Proc. Natl. Acad. Sci. U.S.A.">
        <title>Three genomes in the algal genus Volvox reveal the fate of a haploid sex-determining region after a transition to homothallism.</title>
        <authorList>
            <person name="Yamamoto K."/>
            <person name="Hamaji T."/>
            <person name="Kawai-Toyooka H."/>
            <person name="Matsuzaki R."/>
            <person name="Takahashi F."/>
            <person name="Nishimura Y."/>
            <person name="Kawachi M."/>
            <person name="Noguchi H."/>
            <person name="Minakuchi Y."/>
            <person name="Umen J.G."/>
            <person name="Toyoda A."/>
            <person name="Nozaki H."/>
        </authorList>
    </citation>
    <scope>NUCLEOTIDE SEQUENCE</scope>
    <source>
        <strain evidence="11">NIES-3785</strain>
    </source>
</reference>
<dbReference type="InterPro" id="IPR039421">
    <property type="entry name" value="Type_1_exporter"/>
</dbReference>
<evidence type="ECO:0000256" key="3">
    <source>
        <dbReference type="ARBA" id="ARBA00022692"/>
    </source>
</evidence>
<dbReference type="Pfam" id="PF00005">
    <property type="entry name" value="ABC_tran"/>
    <property type="match status" value="1"/>
</dbReference>
<feature type="region of interest" description="Disordered" evidence="9">
    <location>
        <begin position="951"/>
        <end position="990"/>
    </location>
</feature>
<dbReference type="PANTHER" id="PTHR24221:SF402">
    <property type="entry name" value="IRON-SULFUR CLUSTERS TRANSPORTER ABCB7, MITOCHONDRIAL"/>
    <property type="match status" value="1"/>
</dbReference>
<dbReference type="FunFam" id="3.40.50.300:FF:000287">
    <property type="entry name" value="Multidrug ABC transporter ATP-binding protein"/>
    <property type="match status" value="1"/>
</dbReference>
<evidence type="ECO:0000256" key="5">
    <source>
        <dbReference type="ARBA" id="ARBA00022840"/>
    </source>
</evidence>
<evidence type="ECO:0000256" key="2">
    <source>
        <dbReference type="ARBA" id="ARBA00022448"/>
    </source>
</evidence>
<evidence type="ECO:0000256" key="4">
    <source>
        <dbReference type="ARBA" id="ARBA00022741"/>
    </source>
</evidence>
<proteinExistence type="inferred from homology"/>
<dbReference type="PANTHER" id="PTHR24221">
    <property type="entry name" value="ATP-BINDING CASSETTE SUB-FAMILY B"/>
    <property type="match status" value="1"/>
</dbReference>
<feature type="compositionally biased region" description="Polar residues" evidence="9">
    <location>
        <begin position="271"/>
        <end position="281"/>
    </location>
</feature>
<feature type="compositionally biased region" description="Low complexity" evidence="9">
    <location>
        <begin position="253"/>
        <end position="270"/>
    </location>
</feature>
<dbReference type="GO" id="GO:0005743">
    <property type="term" value="C:mitochondrial inner membrane"/>
    <property type="evidence" value="ECO:0007669"/>
    <property type="project" value="TreeGrafter"/>
</dbReference>
<protein>
    <submittedName>
        <fullName evidence="11">Uncharacterized protein</fullName>
    </submittedName>
</protein>
<dbReference type="GO" id="GO:0005524">
    <property type="term" value="F:ATP binding"/>
    <property type="evidence" value="ECO:0007669"/>
    <property type="project" value="UniProtKB-KW"/>
</dbReference>
<dbReference type="OrthoDB" id="6500128at2759"/>
<dbReference type="Proteomes" id="UP000722791">
    <property type="component" value="Unassembled WGS sequence"/>
</dbReference>
<keyword evidence="5" id="KW-0067">ATP-binding</keyword>
<dbReference type="GO" id="GO:0006879">
    <property type="term" value="P:intracellular iron ion homeostasis"/>
    <property type="evidence" value="ECO:0007669"/>
    <property type="project" value="TreeGrafter"/>
</dbReference>
<dbReference type="GO" id="GO:0140359">
    <property type="term" value="F:ABC-type transporter activity"/>
    <property type="evidence" value="ECO:0007669"/>
    <property type="project" value="InterPro"/>
</dbReference>
<dbReference type="Gene3D" id="1.20.1560.10">
    <property type="entry name" value="ABC transporter type 1, transmembrane domain"/>
    <property type="match status" value="1"/>
</dbReference>
<comment type="subcellular location">
    <subcellularLocation>
        <location evidence="1">Mitochondrion membrane</location>
        <topology evidence="1">Multi-pass membrane protein</topology>
    </subcellularLocation>
</comment>
<feature type="transmembrane region" description="Helical" evidence="10">
    <location>
        <begin position="390"/>
        <end position="411"/>
    </location>
</feature>
<comment type="similarity">
    <text evidence="8">Belongs to the ABC transporter superfamily. ABCB family. Heavy Metal importer (TC 3.A.1.210) subfamily.</text>
</comment>
<comment type="caution">
    <text evidence="11">The sequence shown here is derived from an EMBL/GenBank/DDBJ whole genome shotgun (WGS) entry which is preliminary data.</text>
</comment>
<dbReference type="SUPFAM" id="SSF52540">
    <property type="entry name" value="P-loop containing nucleoside triphosphate hydrolases"/>
    <property type="match status" value="1"/>
</dbReference>
<evidence type="ECO:0000256" key="6">
    <source>
        <dbReference type="ARBA" id="ARBA00022989"/>
    </source>
</evidence>
<evidence type="ECO:0000256" key="7">
    <source>
        <dbReference type="ARBA" id="ARBA00023136"/>
    </source>
</evidence>
<dbReference type="InterPro" id="IPR027417">
    <property type="entry name" value="P-loop_NTPase"/>
</dbReference>
<dbReference type="GO" id="GO:0016887">
    <property type="term" value="F:ATP hydrolysis activity"/>
    <property type="evidence" value="ECO:0007669"/>
    <property type="project" value="InterPro"/>
</dbReference>
<organism evidence="11 12">
    <name type="scientific">Volvox reticuliferus</name>
    <dbReference type="NCBI Taxonomy" id="1737510"/>
    <lineage>
        <taxon>Eukaryota</taxon>
        <taxon>Viridiplantae</taxon>
        <taxon>Chlorophyta</taxon>
        <taxon>core chlorophytes</taxon>
        <taxon>Chlorophyceae</taxon>
        <taxon>CS clade</taxon>
        <taxon>Chlamydomonadales</taxon>
        <taxon>Volvocaceae</taxon>
        <taxon>Volvox</taxon>
    </lineage>
</organism>
<dbReference type="SMART" id="SM00382">
    <property type="entry name" value="AAA"/>
    <property type="match status" value="1"/>
</dbReference>
<keyword evidence="7 10" id="KW-0472">Membrane</keyword>
<dbReference type="InterPro" id="IPR003593">
    <property type="entry name" value="AAA+_ATPase"/>
</dbReference>
<dbReference type="InterPro" id="IPR011527">
    <property type="entry name" value="ABC1_TM_dom"/>
</dbReference>
<dbReference type="InterPro" id="IPR036640">
    <property type="entry name" value="ABC1_TM_sf"/>
</dbReference>
<dbReference type="Gene3D" id="3.40.50.300">
    <property type="entry name" value="P-loop containing nucleotide triphosphate hydrolases"/>
    <property type="match status" value="1"/>
</dbReference>
<name>A0A8J4C4N8_9CHLO</name>
<gene>
    <name evidence="11" type="ORF">Vretimale_2672</name>
</gene>
<feature type="compositionally biased region" description="Low complexity" evidence="9">
    <location>
        <begin position="85"/>
        <end position="98"/>
    </location>
</feature>